<keyword evidence="1 4" id="KW-0808">Transferase</keyword>
<comment type="caution">
    <text evidence="4">The sequence shown here is derived from an EMBL/GenBank/DDBJ whole genome shotgun (WGS) entry which is preliminary data.</text>
</comment>
<evidence type="ECO:0000313" key="5">
    <source>
        <dbReference type="Proteomes" id="UP000282674"/>
    </source>
</evidence>
<dbReference type="RefSeq" id="WP_122197233.1">
    <property type="nucleotide sequence ID" value="NZ_JBHSKC010000021.1"/>
</dbReference>
<dbReference type="GO" id="GO:0016747">
    <property type="term" value="F:acyltransferase activity, transferring groups other than amino-acyl groups"/>
    <property type="evidence" value="ECO:0007669"/>
    <property type="project" value="InterPro"/>
</dbReference>
<proteinExistence type="predicted"/>
<gene>
    <name evidence="4" type="ORF">EBO15_26895</name>
</gene>
<dbReference type="InterPro" id="IPR050832">
    <property type="entry name" value="Bact_Acetyltransf"/>
</dbReference>
<organism evidence="4 5">
    <name type="scientific">Actinomadura harenae</name>
    <dbReference type="NCBI Taxonomy" id="2483351"/>
    <lineage>
        <taxon>Bacteria</taxon>
        <taxon>Bacillati</taxon>
        <taxon>Actinomycetota</taxon>
        <taxon>Actinomycetes</taxon>
        <taxon>Streptosporangiales</taxon>
        <taxon>Thermomonosporaceae</taxon>
        <taxon>Actinomadura</taxon>
    </lineage>
</organism>
<evidence type="ECO:0000313" key="4">
    <source>
        <dbReference type="EMBL" id="RMI40364.1"/>
    </source>
</evidence>
<dbReference type="PROSITE" id="PS51186">
    <property type="entry name" value="GNAT"/>
    <property type="match status" value="1"/>
</dbReference>
<dbReference type="PANTHER" id="PTHR43877">
    <property type="entry name" value="AMINOALKYLPHOSPHONATE N-ACETYLTRANSFERASE-RELATED-RELATED"/>
    <property type="match status" value="1"/>
</dbReference>
<dbReference type="OrthoDB" id="4458448at2"/>
<keyword evidence="5" id="KW-1185">Reference proteome</keyword>
<name>A0A3M2LSA7_9ACTN</name>
<dbReference type="Pfam" id="PF00583">
    <property type="entry name" value="Acetyltransf_1"/>
    <property type="match status" value="1"/>
</dbReference>
<dbReference type="InterPro" id="IPR000182">
    <property type="entry name" value="GNAT_dom"/>
</dbReference>
<dbReference type="AlphaFoldDB" id="A0A3M2LSA7"/>
<accession>A0A3M2LSA7</accession>
<evidence type="ECO:0000256" key="2">
    <source>
        <dbReference type="ARBA" id="ARBA00023315"/>
    </source>
</evidence>
<dbReference type="PANTHER" id="PTHR43877:SF1">
    <property type="entry name" value="ACETYLTRANSFERASE"/>
    <property type="match status" value="1"/>
</dbReference>
<evidence type="ECO:0000259" key="3">
    <source>
        <dbReference type="PROSITE" id="PS51186"/>
    </source>
</evidence>
<dbReference type="EMBL" id="RFFG01000055">
    <property type="protein sequence ID" value="RMI40364.1"/>
    <property type="molecule type" value="Genomic_DNA"/>
</dbReference>
<dbReference type="InterPro" id="IPR016181">
    <property type="entry name" value="Acyl_CoA_acyltransferase"/>
</dbReference>
<dbReference type="Proteomes" id="UP000282674">
    <property type="component" value="Unassembled WGS sequence"/>
</dbReference>
<sequence length="164" mass="17915">MISLMPVTFGEAEISALHGVFASNADYWRYSGDLDPDAVTREAVAEMVRAEADVDGHEALAARDEHGVLVGYVELLLHHPRDGYPWIGFLLVHGGHRRRGLGRAIVSAVEARLRERGATAVGLGVLENNPEAFAFWTALGHTEVGRRPDVAKGRPTVVMRKALR</sequence>
<dbReference type="Gene3D" id="3.40.630.30">
    <property type="match status" value="1"/>
</dbReference>
<dbReference type="SUPFAM" id="SSF55729">
    <property type="entry name" value="Acyl-CoA N-acyltransferases (Nat)"/>
    <property type="match status" value="1"/>
</dbReference>
<protein>
    <submittedName>
        <fullName evidence="4">GNAT family N-acetyltransferase</fullName>
    </submittedName>
</protein>
<reference evidence="4 5" key="1">
    <citation type="submission" date="2018-10" db="EMBL/GenBank/DDBJ databases">
        <title>Isolation from soil.</title>
        <authorList>
            <person name="Hu J."/>
        </authorList>
    </citation>
    <scope>NUCLEOTIDE SEQUENCE [LARGE SCALE GENOMIC DNA]</scope>
    <source>
        <strain evidence="4 5">NEAU-Ht49</strain>
    </source>
</reference>
<feature type="domain" description="N-acetyltransferase" evidence="3">
    <location>
        <begin position="7"/>
        <end position="164"/>
    </location>
</feature>
<keyword evidence="2" id="KW-0012">Acyltransferase</keyword>
<evidence type="ECO:0000256" key="1">
    <source>
        <dbReference type="ARBA" id="ARBA00022679"/>
    </source>
</evidence>